<gene>
    <name evidence="1" type="ORF">UW79_C0002G0027</name>
</gene>
<dbReference type="Proteomes" id="UP000034032">
    <property type="component" value="Unassembled WGS sequence"/>
</dbReference>
<dbReference type="EMBL" id="LCJR01000002">
    <property type="protein sequence ID" value="KKT82710.1"/>
    <property type="molecule type" value="Genomic_DNA"/>
</dbReference>
<name>A0A0G1KGT4_9BACT</name>
<comment type="caution">
    <text evidence="1">The sequence shown here is derived from an EMBL/GenBank/DDBJ whole genome shotgun (WGS) entry which is preliminary data.</text>
</comment>
<organism evidence="1 2">
    <name type="scientific">Candidatus Yanofskybacteria bacterium GW2011_GWA2_44_9</name>
    <dbReference type="NCBI Taxonomy" id="1619025"/>
    <lineage>
        <taxon>Bacteria</taxon>
        <taxon>Candidatus Yanofskyibacteriota</taxon>
    </lineage>
</organism>
<evidence type="ECO:0000313" key="2">
    <source>
        <dbReference type="Proteomes" id="UP000034032"/>
    </source>
</evidence>
<dbReference type="AlphaFoldDB" id="A0A0G1KGT4"/>
<accession>A0A0G1KGT4</accession>
<sequence length="252" mass="28788">MDKPIANPSVFTNRVQNLFTAIFSYHFVRKLVVLEQATPFGTYTSLVFRRADKAPLSQLLKEELIAEPNKIEILVKDGPNQQIDDTDLESVIKSIREEDNTIFILVTSGDVPSDDYDRLFRFFTRHQIIILPLGENDISKLEDFVKNGNINACLVVLCMLTDRITSGNEKLPSIWASRAERQKEAIVARLNKMADLKGPQLRTLIKKLRFLMSFEKSGGEIAKACMAVKISRKTFYLWIENDPVFKKLFETA</sequence>
<protein>
    <submittedName>
        <fullName evidence="1">Uncharacterized protein</fullName>
    </submittedName>
</protein>
<reference evidence="1 2" key="1">
    <citation type="journal article" date="2015" name="Nature">
        <title>rRNA introns, odd ribosomes, and small enigmatic genomes across a large radiation of phyla.</title>
        <authorList>
            <person name="Brown C.T."/>
            <person name="Hug L.A."/>
            <person name="Thomas B.C."/>
            <person name="Sharon I."/>
            <person name="Castelle C.J."/>
            <person name="Singh A."/>
            <person name="Wilkins M.J."/>
            <person name="Williams K.H."/>
            <person name="Banfield J.F."/>
        </authorList>
    </citation>
    <scope>NUCLEOTIDE SEQUENCE [LARGE SCALE GENOMIC DNA]</scope>
</reference>
<evidence type="ECO:0000313" key="1">
    <source>
        <dbReference type="EMBL" id="KKT82710.1"/>
    </source>
</evidence>
<proteinExistence type="predicted"/>